<evidence type="ECO:0000256" key="4">
    <source>
        <dbReference type="ARBA" id="ARBA00012140"/>
    </source>
</evidence>
<dbReference type="EC" id="2.1.1.176" evidence="4"/>
<dbReference type="Gene3D" id="3.40.50.150">
    <property type="entry name" value="Vaccinia Virus protein VP39"/>
    <property type="match status" value="1"/>
</dbReference>
<dbReference type="InterPro" id="IPR035926">
    <property type="entry name" value="NusB-like_sf"/>
</dbReference>
<keyword evidence="10 14" id="KW-0694">RNA-binding</keyword>
<evidence type="ECO:0000256" key="2">
    <source>
        <dbReference type="ARBA" id="ARBA00004496"/>
    </source>
</evidence>
<dbReference type="InterPro" id="IPR049560">
    <property type="entry name" value="MeTrfase_RsmB-F_NOP2_cat"/>
</dbReference>
<feature type="domain" description="SAM-dependent MTase RsmB/NOP-type" evidence="15">
    <location>
        <begin position="177"/>
        <end position="453"/>
    </location>
</feature>
<feature type="binding site" evidence="14">
    <location>
        <begin position="266"/>
        <end position="272"/>
    </location>
    <ligand>
        <name>S-adenosyl-L-methionine</name>
        <dbReference type="ChEBI" id="CHEBI:59789"/>
    </ligand>
</feature>
<evidence type="ECO:0000313" key="17">
    <source>
        <dbReference type="Proteomes" id="UP000004846"/>
    </source>
</evidence>
<dbReference type="RefSeq" id="WP_002365368.1">
    <property type="nucleotide sequence ID" value="NZ_GL454482.1"/>
</dbReference>
<dbReference type="GO" id="GO:0008649">
    <property type="term" value="F:rRNA methyltransferase activity"/>
    <property type="evidence" value="ECO:0007669"/>
    <property type="project" value="InterPro"/>
</dbReference>
<gene>
    <name evidence="16" type="primary">sun</name>
    <name evidence="16" type="ORF">HMPREF9498_02663</name>
</gene>
<keyword evidence="7 14" id="KW-0489">Methyltransferase</keyword>
<evidence type="ECO:0000256" key="7">
    <source>
        <dbReference type="ARBA" id="ARBA00022603"/>
    </source>
</evidence>
<accession>A0A125W3H5</accession>
<evidence type="ECO:0000256" key="11">
    <source>
        <dbReference type="ARBA" id="ARBA00030399"/>
    </source>
</evidence>
<dbReference type="Proteomes" id="UP000004846">
    <property type="component" value="Unassembled WGS sequence"/>
</dbReference>
<dbReference type="PRINTS" id="PR02008">
    <property type="entry name" value="RCMTFAMILY"/>
</dbReference>
<evidence type="ECO:0000256" key="3">
    <source>
        <dbReference type="ARBA" id="ARBA00007494"/>
    </source>
</evidence>
<dbReference type="Pfam" id="PF01189">
    <property type="entry name" value="Methyltr_RsmB-F"/>
    <property type="match status" value="1"/>
</dbReference>
<comment type="caution">
    <text evidence="16">The sequence shown here is derived from an EMBL/GenBank/DDBJ whole genome shotgun (WGS) entry which is preliminary data.</text>
</comment>
<evidence type="ECO:0000256" key="9">
    <source>
        <dbReference type="ARBA" id="ARBA00022691"/>
    </source>
</evidence>
<feature type="binding site" evidence="14">
    <location>
        <position position="339"/>
    </location>
    <ligand>
        <name>S-adenosyl-L-methionine</name>
        <dbReference type="ChEBI" id="CHEBI:59789"/>
    </ligand>
</feature>
<dbReference type="PANTHER" id="PTHR22807">
    <property type="entry name" value="NOP2 YEAST -RELATED NOL1/NOP2/FMU SUN DOMAIN-CONTAINING"/>
    <property type="match status" value="1"/>
</dbReference>
<dbReference type="InterPro" id="IPR054728">
    <property type="entry name" value="RsmB-like_ferredoxin"/>
</dbReference>
<dbReference type="PROSITE" id="PS01153">
    <property type="entry name" value="NOL1_NOP2_SUN"/>
    <property type="match status" value="1"/>
</dbReference>
<keyword evidence="5" id="KW-0963">Cytoplasm</keyword>
<dbReference type="InterPro" id="IPR006027">
    <property type="entry name" value="NusB_RsmB_TIM44"/>
</dbReference>
<dbReference type="AlphaFoldDB" id="A0A125W3H5"/>
<feature type="active site" description="Nucleophile" evidence="14">
    <location>
        <position position="392"/>
    </location>
</feature>
<dbReference type="SUPFAM" id="SSF48013">
    <property type="entry name" value="NusB-like"/>
    <property type="match status" value="1"/>
</dbReference>
<evidence type="ECO:0000256" key="8">
    <source>
        <dbReference type="ARBA" id="ARBA00022679"/>
    </source>
</evidence>
<feature type="binding site" evidence="14">
    <location>
        <position position="292"/>
    </location>
    <ligand>
        <name>S-adenosyl-L-methionine</name>
        <dbReference type="ChEBI" id="CHEBI:59789"/>
    </ligand>
</feature>
<dbReference type="GO" id="GO:0006355">
    <property type="term" value="P:regulation of DNA-templated transcription"/>
    <property type="evidence" value="ECO:0007669"/>
    <property type="project" value="InterPro"/>
</dbReference>
<dbReference type="InterPro" id="IPR004573">
    <property type="entry name" value="rRNA_ssu_MeTfrase_B"/>
</dbReference>
<dbReference type="HOGENOM" id="CLU_005316_0_1_9"/>
<feature type="binding site" evidence="14">
    <location>
        <position position="320"/>
    </location>
    <ligand>
        <name>S-adenosyl-L-methionine</name>
        <dbReference type="ChEBI" id="CHEBI:59789"/>
    </ligand>
</feature>
<dbReference type="CDD" id="cd02440">
    <property type="entry name" value="AdoMet_MTases"/>
    <property type="match status" value="1"/>
</dbReference>
<evidence type="ECO:0000256" key="10">
    <source>
        <dbReference type="ARBA" id="ARBA00022884"/>
    </source>
</evidence>
<evidence type="ECO:0000256" key="6">
    <source>
        <dbReference type="ARBA" id="ARBA00022552"/>
    </source>
</evidence>
<dbReference type="NCBIfam" id="TIGR00563">
    <property type="entry name" value="rsmB"/>
    <property type="match status" value="1"/>
</dbReference>
<reference evidence="16 17" key="1">
    <citation type="submission" date="2010-07" db="EMBL/GenBank/DDBJ databases">
        <authorList>
            <person name="Sid Ahmed O."/>
        </authorList>
    </citation>
    <scope>NUCLEOTIDE SEQUENCE [LARGE SCALE GENOMIC DNA]</scope>
    <source>
        <strain evidence="16 17">TX4248</strain>
    </source>
</reference>
<comment type="catalytic activity">
    <reaction evidence="13">
        <text>cytidine(967) in 16S rRNA + S-adenosyl-L-methionine = 5-methylcytidine(967) in 16S rRNA + S-adenosyl-L-homocysteine + H(+)</text>
        <dbReference type="Rhea" id="RHEA:42748"/>
        <dbReference type="Rhea" id="RHEA-COMP:10219"/>
        <dbReference type="Rhea" id="RHEA-COMP:10220"/>
        <dbReference type="ChEBI" id="CHEBI:15378"/>
        <dbReference type="ChEBI" id="CHEBI:57856"/>
        <dbReference type="ChEBI" id="CHEBI:59789"/>
        <dbReference type="ChEBI" id="CHEBI:74483"/>
        <dbReference type="ChEBI" id="CHEBI:82748"/>
        <dbReference type="EC" id="2.1.1.176"/>
    </reaction>
</comment>
<comment type="similarity">
    <text evidence="3 14">Belongs to the class I-like SAM-binding methyltransferase superfamily. RsmB/NOP family.</text>
</comment>
<evidence type="ECO:0000256" key="12">
    <source>
        <dbReference type="ARBA" id="ARBA00031088"/>
    </source>
</evidence>
<keyword evidence="9 14" id="KW-0949">S-adenosyl-L-methionine</keyword>
<proteinExistence type="inferred from homology"/>
<dbReference type="FunFam" id="1.10.940.10:FF:000006">
    <property type="entry name" value="16S rRNA (Cytosine(967)-C(5))-methyltransferase RsmB"/>
    <property type="match status" value="1"/>
</dbReference>
<dbReference type="SUPFAM" id="SSF53335">
    <property type="entry name" value="S-adenosyl-L-methionine-dependent methyltransferases"/>
    <property type="match status" value="1"/>
</dbReference>
<evidence type="ECO:0000259" key="15">
    <source>
        <dbReference type="PROSITE" id="PS51686"/>
    </source>
</evidence>
<dbReference type="Gene3D" id="1.10.940.10">
    <property type="entry name" value="NusB-like"/>
    <property type="match status" value="1"/>
</dbReference>
<evidence type="ECO:0000256" key="5">
    <source>
        <dbReference type="ARBA" id="ARBA00022490"/>
    </source>
</evidence>
<evidence type="ECO:0000256" key="1">
    <source>
        <dbReference type="ARBA" id="ARBA00002724"/>
    </source>
</evidence>
<comment type="function">
    <text evidence="1">Specifically methylates the cytosine at position 967 (m5C967) of 16S rRNA.</text>
</comment>
<keyword evidence="6" id="KW-0698">rRNA processing</keyword>
<dbReference type="GO" id="GO:0003723">
    <property type="term" value="F:RNA binding"/>
    <property type="evidence" value="ECO:0007669"/>
    <property type="project" value="UniProtKB-UniRule"/>
</dbReference>
<dbReference type="GO" id="GO:0005737">
    <property type="term" value="C:cytoplasm"/>
    <property type="evidence" value="ECO:0007669"/>
    <property type="project" value="UniProtKB-SubCell"/>
</dbReference>
<dbReference type="InterPro" id="IPR023267">
    <property type="entry name" value="RCMT"/>
</dbReference>
<dbReference type="Pfam" id="PF01029">
    <property type="entry name" value="NusB"/>
    <property type="match status" value="1"/>
</dbReference>
<dbReference type="NCBIfam" id="NF011494">
    <property type="entry name" value="PRK14902.1"/>
    <property type="match status" value="1"/>
</dbReference>
<organism evidence="16 17">
    <name type="scientific">Enterococcus faecalis TX4248</name>
    <dbReference type="NCBI Taxonomy" id="749495"/>
    <lineage>
        <taxon>Bacteria</taxon>
        <taxon>Bacillati</taxon>
        <taxon>Bacillota</taxon>
        <taxon>Bacilli</taxon>
        <taxon>Lactobacillales</taxon>
        <taxon>Enterococcaceae</taxon>
        <taxon>Enterococcus</taxon>
    </lineage>
</organism>
<name>A0A125W3H5_ENTFL</name>
<dbReference type="EMBL" id="AEBR01000095">
    <property type="protein sequence ID" value="EFM81778.1"/>
    <property type="molecule type" value="Genomic_DNA"/>
</dbReference>
<evidence type="ECO:0000256" key="14">
    <source>
        <dbReference type="PROSITE-ProRule" id="PRU01023"/>
    </source>
</evidence>
<dbReference type="InterPro" id="IPR018314">
    <property type="entry name" value="RsmB/NOL1/NOP2-like_CS"/>
</dbReference>
<protein>
    <recommendedName>
        <fullName evidence="4">16S rRNA (cytosine(967)-C(5))-methyltransferase</fullName>
        <ecNumber evidence="4">2.1.1.176</ecNumber>
    </recommendedName>
    <alternativeName>
        <fullName evidence="11">16S rRNA m5C967 methyltransferase</fullName>
    </alternativeName>
    <alternativeName>
        <fullName evidence="12">rRNA (cytosine-C(5)-)-methyltransferase RsmB</fullName>
    </alternativeName>
</protein>
<dbReference type="PANTHER" id="PTHR22807:SF53">
    <property type="entry name" value="RIBOSOMAL RNA SMALL SUBUNIT METHYLTRANSFERASE B-RELATED"/>
    <property type="match status" value="1"/>
</dbReference>
<dbReference type="InterPro" id="IPR001678">
    <property type="entry name" value="MeTrfase_RsmB-F_NOP2_dom"/>
</dbReference>
<dbReference type="InterPro" id="IPR029063">
    <property type="entry name" value="SAM-dependent_MTases_sf"/>
</dbReference>
<dbReference type="Gene3D" id="3.30.70.1170">
    <property type="entry name" value="Sun protein, domain 3"/>
    <property type="match status" value="1"/>
</dbReference>
<sequence length="459" mass="51422">MAEKIPKKLKRSVRYVALETIERVDKGGAYSNLLLNEMMTKSELSEKDGRLFTELVYGTISRKLLLEYYLTPFVKKPQKVDNWVRNLLILSLYQLLYLDKVPDHAVINEAVEIGKRRGNPGIGKFVNGVLRAFQRNGAPSLAAISDSVDRLATEISMPRWLTEKLLAQLGEEETRQLGLSLFEKSHASGRVNTRFISREEALEELQETGIAAKESQLSPYGVVAEKGYLAGSELFINGCLTIQDESSMLVAPAMQIEPHHRVLDACAAPGGKTTHIATFLEAEAGGRVTSLDIHAHKIKLINENAQRLHVADVVQAEKLDARQVAEEFPAETFDRILVDAPCSGLGLMRRKPDIKYHKTANDFQNLPKIQLEILESVAPTLKQWGIMVYSTCTITSEENQEVVAAFLAKHPEFEKIEIVANENVQAVVKEQELVLYPHQYMTDGFFICCMRKVSSNEVK</sequence>
<comment type="subcellular location">
    <subcellularLocation>
        <location evidence="2">Cytoplasm</location>
    </subcellularLocation>
</comment>
<evidence type="ECO:0000313" key="16">
    <source>
        <dbReference type="EMBL" id="EFM81778.1"/>
    </source>
</evidence>
<dbReference type="FunFam" id="3.40.50.150:FF:000022">
    <property type="entry name" value="Ribosomal RNA small subunit methyltransferase B"/>
    <property type="match status" value="1"/>
</dbReference>
<dbReference type="PROSITE" id="PS51686">
    <property type="entry name" value="SAM_MT_RSMB_NOP"/>
    <property type="match status" value="1"/>
</dbReference>
<dbReference type="Pfam" id="PF22458">
    <property type="entry name" value="RsmF-B_ferredox"/>
    <property type="match status" value="1"/>
</dbReference>
<keyword evidence="8 14" id="KW-0808">Transferase</keyword>
<evidence type="ECO:0000256" key="13">
    <source>
        <dbReference type="ARBA" id="ARBA00047283"/>
    </source>
</evidence>